<reference evidence="3 4" key="1">
    <citation type="submission" date="2019-02" db="EMBL/GenBank/DDBJ databases">
        <title>Deep-cultivation of Planctomycetes and their phenomic and genomic characterization uncovers novel biology.</title>
        <authorList>
            <person name="Wiegand S."/>
            <person name="Jogler M."/>
            <person name="Boedeker C."/>
            <person name="Pinto D."/>
            <person name="Vollmers J."/>
            <person name="Rivas-Marin E."/>
            <person name="Kohn T."/>
            <person name="Peeters S.H."/>
            <person name="Heuer A."/>
            <person name="Rast P."/>
            <person name="Oberbeckmann S."/>
            <person name="Bunk B."/>
            <person name="Jeske O."/>
            <person name="Meyerdierks A."/>
            <person name="Storesund J.E."/>
            <person name="Kallscheuer N."/>
            <person name="Luecker S."/>
            <person name="Lage O.M."/>
            <person name="Pohl T."/>
            <person name="Merkel B.J."/>
            <person name="Hornburger P."/>
            <person name="Mueller R.-W."/>
            <person name="Bruemmer F."/>
            <person name="Labrenz M."/>
            <person name="Spormann A.M."/>
            <person name="Op Den Camp H."/>
            <person name="Overmann J."/>
            <person name="Amann R."/>
            <person name="Jetten M.S.M."/>
            <person name="Mascher T."/>
            <person name="Medema M.H."/>
            <person name="Devos D.P."/>
            <person name="Kaster A.-K."/>
            <person name="Ovreas L."/>
            <person name="Rohde M."/>
            <person name="Galperin M.Y."/>
            <person name="Jogler C."/>
        </authorList>
    </citation>
    <scope>NUCLEOTIDE SEQUENCE [LARGE SCALE GENOMIC DNA]</scope>
    <source>
        <strain evidence="3 4">Pla52n</strain>
    </source>
</reference>
<evidence type="ECO:0000313" key="3">
    <source>
        <dbReference type="EMBL" id="TWU02984.1"/>
    </source>
</evidence>
<dbReference type="InterPro" id="IPR011962">
    <property type="entry name" value="dCTP_deaminase"/>
</dbReference>
<protein>
    <submittedName>
        <fullName evidence="3">Deoxycytidine triphosphate deaminase</fullName>
        <ecNumber evidence="3">3.5.4.13</ecNumber>
    </submittedName>
</protein>
<dbReference type="GO" id="GO:0006229">
    <property type="term" value="P:dUTP biosynthetic process"/>
    <property type="evidence" value="ECO:0007669"/>
    <property type="project" value="InterPro"/>
</dbReference>
<dbReference type="CDD" id="cd07557">
    <property type="entry name" value="trimeric_dUTPase"/>
    <property type="match status" value="1"/>
</dbReference>
<dbReference type="InterPro" id="IPR036157">
    <property type="entry name" value="dUTPase-like_sf"/>
</dbReference>
<dbReference type="Gene3D" id="2.70.40.10">
    <property type="match status" value="1"/>
</dbReference>
<keyword evidence="1 3" id="KW-0378">Hydrolase</keyword>
<dbReference type="InterPro" id="IPR033704">
    <property type="entry name" value="dUTPase_trimeric"/>
</dbReference>
<organism evidence="3 4">
    <name type="scientific">Stieleria varia</name>
    <dbReference type="NCBI Taxonomy" id="2528005"/>
    <lineage>
        <taxon>Bacteria</taxon>
        <taxon>Pseudomonadati</taxon>
        <taxon>Planctomycetota</taxon>
        <taxon>Planctomycetia</taxon>
        <taxon>Pirellulales</taxon>
        <taxon>Pirellulaceae</taxon>
        <taxon>Stieleria</taxon>
    </lineage>
</organism>
<dbReference type="RefSeq" id="WP_146521204.1">
    <property type="nucleotide sequence ID" value="NZ_CP151726.1"/>
</dbReference>
<dbReference type="AlphaFoldDB" id="A0A5C6AXY7"/>
<evidence type="ECO:0000256" key="1">
    <source>
        <dbReference type="ARBA" id="ARBA00022801"/>
    </source>
</evidence>
<dbReference type="OrthoDB" id="9780202at2"/>
<dbReference type="GO" id="GO:0015949">
    <property type="term" value="P:nucleobase-containing small molecule interconversion"/>
    <property type="evidence" value="ECO:0007669"/>
    <property type="project" value="TreeGrafter"/>
</dbReference>
<evidence type="ECO:0000313" key="4">
    <source>
        <dbReference type="Proteomes" id="UP000320176"/>
    </source>
</evidence>
<keyword evidence="4" id="KW-1185">Reference proteome</keyword>
<dbReference type="Pfam" id="PF22769">
    <property type="entry name" value="DCD"/>
    <property type="match status" value="1"/>
</dbReference>
<dbReference type="EC" id="3.5.4.13" evidence="3"/>
<keyword evidence="2" id="KW-0546">Nucleotide metabolism</keyword>
<dbReference type="Proteomes" id="UP000320176">
    <property type="component" value="Unassembled WGS sequence"/>
</dbReference>
<dbReference type="GO" id="GO:0008829">
    <property type="term" value="F:dCTP deaminase activity"/>
    <property type="evidence" value="ECO:0007669"/>
    <property type="project" value="UniProtKB-EC"/>
</dbReference>
<sequence length="192" mass="21660">MLLSGKEILRELGGSIRIDPFDPERLNPNSYNLSLHNELLVYEEIVLDSATPNRYRRLEIPPEGIILQPNMLYLGRTVETTETHACVPMIQGRSSVGRLGLFINPGGSLGNVGYCGTWTIEMHCVQPVRIYSGMQICQIFYMQLHGSADEYCSDKYQNSTDIQPSLIYRELGGKDSSQLELDFDKLVRSTPE</sequence>
<dbReference type="SUPFAM" id="SSF51283">
    <property type="entry name" value="dUTPase-like"/>
    <property type="match status" value="1"/>
</dbReference>
<accession>A0A5C6AXY7</accession>
<comment type="caution">
    <text evidence="3">The sequence shown here is derived from an EMBL/GenBank/DDBJ whole genome shotgun (WGS) entry which is preliminary data.</text>
</comment>
<evidence type="ECO:0000256" key="2">
    <source>
        <dbReference type="ARBA" id="ARBA00023080"/>
    </source>
</evidence>
<proteinExistence type="predicted"/>
<dbReference type="PANTHER" id="PTHR42680:SF3">
    <property type="entry name" value="DCTP DEAMINASE"/>
    <property type="match status" value="1"/>
</dbReference>
<name>A0A5C6AXY7_9BACT</name>
<dbReference type="PANTHER" id="PTHR42680">
    <property type="entry name" value="DCTP DEAMINASE"/>
    <property type="match status" value="1"/>
</dbReference>
<dbReference type="EMBL" id="SJPN01000004">
    <property type="protein sequence ID" value="TWU02984.1"/>
    <property type="molecule type" value="Genomic_DNA"/>
</dbReference>
<gene>
    <name evidence="3" type="primary">dcd</name>
    <name evidence="3" type="ORF">Pla52n_40730</name>
</gene>